<dbReference type="EMBL" id="KQ041229">
    <property type="protein sequence ID" value="KKF29056.1"/>
    <property type="molecule type" value="Genomic_DNA"/>
</dbReference>
<dbReference type="InterPro" id="IPR058913">
    <property type="entry name" value="Integrase_dom_put"/>
</dbReference>
<proteinExistence type="predicted"/>
<sequence length="389" mass="43674">MDFMQFVCCQERVFLSAIAGQVTIPAEVIAGIDELDCAINTELDQVKVTPLSMEQGARGRPKTLISEEQISSLLELSFPVPTIADLLGVSIRTVRRRMEEFNFSVRASYSNLSNEQLDEIVSEIKTRMPHAGYRMMKGALEAEGHKVQWDRIRASLHRVDTLGVYSRMINLGCVVRRSYFVPSPRFLMHIDTNHKLIRYNMVIFGGIDGYSRKIMYLGAAPNNLASTTLGFFMAAVEQFGFPLRVRGDHGVENVDVARLMFSVRGTGKGSFIAGKSVHNQRIERLWRDVWSVTSAYYNTLHSLEDDGLLDISGYKYHFQVLNIPLLDWESIGLRTDPNPGVTVPSIACPLTRAQMEELKQRVNPTAPSSSFGTDQYLATLQVVQNMLAN</sequence>
<evidence type="ECO:0000259" key="1">
    <source>
        <dbReference type="Pfam" id="PF24764"/>
    </source>
</evidence>
<accession>A0A0F8CWJ2</accession>
<evidence type="ECO:0000313" key="2">
    <source>
        <dbReference type="EMBL" id="KKF29056.1"/>
    </source>
</evidence>
<dbReference type="PANTHER" id="PTHR46791:SF11">
    <property type="entry name" value="INTEGRASE CATALYTIC DOMAIN-CONTAINING PROTEIN"/>
    <property type="match status" value="1"/>
</dbReference>
<dbReference type="Pfam" id="PF24764">
    <property type="entry name" value="rva_4"/>
    <property type="match status" value="1"/>
</dbReference>
<reference evidence="2" key="1">
    <citation type="journal article" date="2015" name="PLoS Genet.">
        <title>Genome Sequencing of the Perciform Fish Larimichthys crocea Provides Insights into Molecular and Genetic Mechanisms of Stress Adaptation.</title>
        <authorList>
            <person name="Ao J."/>
            <person name="Mu Y."/>
            <person name="Xiang L.X."/>
            <person name="Fan D."/>
            <person name="Feng M."/>
            <person name="Zhang S."/>
            <person name="Shi Q."/>
            <person name="Zhu L.Y."/>
            <person name="Li T."/>
            <person name="Ding Y."/>
            <person name="Nie L."/>
            <person name="Li Q."/>
            <person name="Dong W.R."/>
            <person name="Jiang L."/>
            <person name="Sun B."/>
            <person name="Zhang X."/>
            <person name="Li M."/>
            <person name="Zhang H.Q."/>
            <person name="Xie S."/>
            <person name="Zhu Y."/>
            <person name="Jiang X."/>
            <person name="Wang X."/>
            <person name="Mu P."/>
            <person name="Chen W."/>
            <person name="Yue Z."/>
            <person name="Wang Z."/>
            <person name="Wang J."/>
            <person name="Shao J.Z."/>
            <person name="Chen X."/>
        </authorList>
    </citation>
    <scope>NUCLEOTIDE SEQUENCE [LARGE SCALE GENOMIC DNA]</scope>
    <source>
        <strain evidence="2">SSNF</strain>
        <tissue evidence="2">Blood</tissue>
    </source>
</reference>
<dbReference type="PANTHER" id="PTHR46791">
    <property type="entry name" value="EXPRESSED PROTEIN"/>
    <property type="match status" value="1"/>
</dbReference>
<organism evidence="2">
    <name type="scientific">Larimichthys crocea</name>
    <name type="common">Large yellow croaker</name>
    <name type="synonym">Pseudosciaena crocea</name>
    <dbReference type="NCBI Taxonomy" id="215358"/>
    <lineage>
        <taxon>Eukaryota</taxon>
        <taxon>Metazoa</taxon>
        <taxon>Chordata</taxon>
        <taxon>Craniata</taxon>
        <taxon>Vertebrata</taxon>
        <taxon>Euteleostomi</taxon>
        <taxon>Actinopterygii</taxon>
        <taxon>Neopterygii</taxon>
        <taxon>Teleostei</taxon>
        <taxon>Neoteleostei</taxon>
        <taxon>Acanthomorphata</taxon>
        <taxon>Eupercaria</taxon>
        <taxon>Sciaenidae</taxon>
        <taxon>Larimichthys</taxon>
    </lineage>
</organism>
<feature type="domain" description="Integrase core" evidence="1">
    <location>
        <begin position="179"/>
        <end position="313"/>
    </location>
</feature>
<gene>
    <name evidence="2" type="ORF">EH28_01001</name>
</gene>
<name>A0A0F8CWJ2_LARCR</name>
<protein>
    <recommendedName>
        <fullName evidence="1">Integrase core domain-containing protein</fullName>
    </recommendedName>
</protein>
<dbReference type="AlphaFoldDB" id="A0A0F8CWJ2"/>